<sequence length="184" mass="20910">MSSLADQLLKSGLVSKQKAKTAQSEKRKKQKQKKKKGTVEKTQVQIDIEQAAAAQKQKDDALNAERRQQQAEKELQDRIKQIIQGNAIKQMEGDVEFKFNFDNVIKTLWVTEKIQKDLVKGILAICISETKFFVVLDQVAQRLNDIAPDAVVLLNEKSATTTSAQDNEEEDPYADYEIPDDLMW</sequence>
<gene>
    <name evidence="3" type="ORF">D1Z90_13150</name>
</gene>
<keyword evidence="1" id="KW-0175">Coiled coil</keyword>
<organism evidence="3 4">
    <name type="scientific">Motilimonas pumila</name>
    <dbReference type="NCBI Taxonomy" id="2303987"/>
    <lineage>
        <taxon>Bacteria</taxon>
        <taxon>Pseudomonadati</taxon>
        <taxon>Pseudomonadota</taxon>
        <taxon>Gammaproteobacteria</taxon>
        <taxon>Alteromonadales</taxon>
        <taxon>Alteromonadales genera incertae sedis</taxon>
        <taxon>Motilimonas</taxon>
    </lineage>
</organism>
<accession>A0A418YD02</accession>
<keyword evidence="4" id="KW-1185">Reference proteome</keyword>
<evidence type="ECO:0000313" key="4">
    <source>
        <dbReference type="Proteomes" id="UP000283255"/>
    </source>
</evidence>
<feature type="coiled-coil region" evidence="1">
    <location>
        <begin position="54"/>
        <end position="81"/>
    </location>
</feature>
<dbReference type="OrthoDB" id="5294470at2"/>
<dbReference type="Proteomes" id="UP000283255">
    <property type="component" value="Unassembled WGS sequence"/>
</dbReference>
<evidence type="ECO:0000256" key="2">
    <source>
        <dbReference type="SAM" id="MobiDB-lite"/>
    </source>
</evidence>
<evidence type="ECO:0000313" key="3">
    <source>
        <dbReference type="EMBL" id="RJG42415.1"/>
    </source>
</evidence>
<name>A0A418YD02_9GAMM</name>
<dbReference type="Pfam" id="PF09831">
    <property type="entry name" value="DUF2058"/>
    <property type="match status" value="1"/>
</dbReference>
<evidence type="ECO:0000256" key="1">
    <source>
        <dbReference type="SAM" id="Coils"/>
    </source>
</evidence>
<dbReference type="EMBL" id="QZCH01000017">
    <property type="protein sequence ID" value="RJG42415.1"/>
    <property type="molecule type" value="Genomic_DNA"/>
</dbReference>
<dbReference type="RefSeq" id="WP_119911237.1">
    <property type="nucleotide sequence ID" value="NZ_QZCH01000017.1"/>
</dbReference>
<dbReference type="AlphaFoldDB" id="A0A418YD02"/>
<dbReference type="InterPro" id="IPR018636">
    <property type="entry name" value="DUF2058"/>
</dbReference>
<feature type="region of interest" description="Disordered" evidence="2">
    <location>
        <begin position="1"/>
        <end position="42"/>
    </location>
</feature>
<feature type="compositionally biased region" description="Basic residues" evidence="2">
    <location>
        <begin position="26"/>
        <end position="36"/>
    </location>
</feature>
<comment type="caution">
    <text evidence="3">The sequence shown here is derived from an EMBL/GenBank/DDBJ whole genome shotgun (WGS) entry which is preliminary data.</text>
</comment>
<reference evidence="3 4" key="1">
    <citation type="submission" date="2018-09" db="EMBL/GenBank/DDBJ databases">
        <authorList>
            <person name="Wang F."/>
        </authorList>
    </citation>
    <scope>NUCLEOTIDE SEQUENCE [LARGE SCALE GENOMIC DNA]</scope>
    <source>
        <strain evidence="3 4">PLHSC7-2</strain>
    </source>
</reference>
<proteinExistence type="predicted"/>
<reference evidence="3 4" key="2">
    <citation type="submission" date="2019-01" db="EMBL/GenBank/DDBJ databases">
        <title>Motilimonas pumilus sp. nov., isolated from the gut of sea cucumber (Apostichopus japonicus).</title>
        <authorList>
            <person name="Wang F.-Q."/>
            <person name="Ren L.-H."/>
            <person name="Lin Y.-W."/>
            <person name="Sun G.-H."/>
            <person name="Du Z.-J."/>
            <person name="Zhao J.-X."/>
            <person name="Liu X.-J."/>
            <person name="Liu L.-J."/>
        </authorList>
    </citation>
    <scope>NUCLEOTIDE SEQUENCE [LARGE SCALE GENOMIC DNA]</scope>
    <source>
        <strain evidence="3 4">PLHSC7-2</strain>
    </source>
</reference>
<protein>
    <submittedName>
        <fullName evidence="3">DUF2058 domain-containing protein</fullName>
    </submittedName>
</protein>